<sequence>MDQFDLLDDAEEILQPLCICTNQDTSRIGVGHQKGYVIYRVHCKNASSLVRNDGGEGKTPEGGDMTHAAQVLFYTTVEEAFPRRGRSCAASPSGWSMGLPHCNPNENRESPQKEVTPVNQLQNVPAYVIDEPFGSFASHPQASEAHQPQEDGASPTSQHDDIAGNSDHTIAARCAAGNSFPADCKRPQSKCSANEFESYSVVSQDSVDSAPCPIKMGIGHMALLYKTDFVAAVGGGPYPLGPPGTVNLFAKGEILPAASFQVPDPVEALHLDHKLIIVLTSSELRLHCFETKQCLFATSVMIPALTTPPHKPVPAPCADESACGTKCYSAQACTADTFGGALREDEFAPGKVEGHSATCLHSNDNSMLSRTAEVPSLNTTPFVINYNLRCIAFRSCLGGFSLLRYNTANYPGGNVDVETLAVMPTAHKHKLAVLAMSLDHVTSDSASSSTANCTETNEEKRWYVASSSEYATLIRVWLYIERVKNCKGGERETSSQEAEGAEGATPGYFVKIRELRNATLPTPIFHMQFLSSVFLFCVANNKIKFFFIGQQEAAKPYDLAFGRAPRGPCVQNNQSSLHHLGRVSTYFQSEWAACECPLPFSNEAFLPKWVHTVPGMFAYLQRNASCSNAMGSGEWGEANTRSPEEDLSAMPVANAWSLTRTIYHQATPELAAEGRPKATRTVTSSRRLTALWSDMARSYIPSQLSSLVETANLTVKYYLGSTIMDGGVEDASGPWLNKEDVGVDRGGATLHTKSGDAGQWRDYTIKTELASSIVIWWDRPAHWQLERTSNSTTVTSTGIFNGNLWSNYLLGGRGSAVLRCVTCDGSALSLEFNPGADTISCSDVTPVCGPGNWYSL</sequence>
<keyword evidence="2" id="KW-0677">Repeat</keyword>
<accession>G0TXK8</accession>
<evidence type="ECO:0000313" key="4">
    <source>
        <dbReference type="EMBL" id="CCC48698.1"/>
    </source>
</evidence>
<evidence type="ECO:0000256" key="2">
    <source>
        <dbReference type="ARBA" id="ARBA00022737"/>
    </source>
</evidence>
<organism evidence="4">
    <name type="scientific">Trypanosoma vivax (strain Y486)</name>
    <dbReference type="NCBI Taxonomy" id="1055687"/>
    <lineage>
        <taxon>Eukaryota</taxon>
        <taxon>Discoba</taxon>
        <taxon>Euglenozoa</taxon>
        <taxon>Kinetoplastea</taxon>
        <taxon>Metakinetoplastina</taxon>
        <taxon>Trypanosomatida</taxon>
        <taxon>Trypanosomatidae</taxon>
        <taxon>Trypanosoma</taxon>
        <taxon>Duttonella</taxon>
    </lineage>
</organism>
<name>G0TXK8_TRYVY</name>
<reference evidence="4" key="1">
    <citation type="journal article" date="2012" name="Proc. Natl. Acad. Sci. U.S.A.">
        <title>Antigenic diversity is generated by distinct evolutionary mechanisms in African trypanosome species.</title>
        <authorList>
            <person name="Jackson A.P."/>
            <person name="Berry A."/>
            <person name="Aslett M."/>
            <person name="Allison H.C."/>
            <person name="Burton P."/>
            <person name="Vavrova-Anderson J."/>
            <person name="Brown R."/>
            <person name="Browne H."/>
            <person name="Corton N."/>
            <person name="Hauser H."/>
            <person name="Gamble J."/>
            <person name="Gilderthorp R."/>
            <person name="Marcello L."/>
            <person name="McQuillan J."/>
            <person name="Otto T.D."/>
            <person name="Quail M.A."/>
            <person name="Sanders M.J."/>
            <person name="van Tonder A."/>
            <person name="Ginger M.L."/>
            <person name="Field M.C."/>
            <person name="Barry J.D."/>
            <person name="Hertz-Fowler C."/>
            <person name="Berriman M."/>
        </authorList>
    </citation>
    <scope>NUCLEOTIDE SEQUENCE</scope>
    <source>
        <strain evidence="4">Y486</strain>
    </source>
</reference>
<dbReference type="AlphaFoldDB" id="G0TXK8"/>
<proteinExistence type="predicted"/>
<protein>
    <submittedName>
        <fullName evidence="4">Uncharacterized protein</fullName>
    </submittedName>
</protein>
<evidence type="ECO:0000256" key="1">
    <source>
        <dbReference type="ARBA" id="ARBA00022574"/>
    </source>
</evidence>
<dbReference type="VEuPathDB" id="TriTrypDB:TvY486_0700420"/>
<evidence type="ECO:0000256" key="3">
    <source>
        <dbReference type="SAM" id="MobiDB-lite"/>
    </source>
</evidence>
<keyword evidence="1" id="KW-0853">WD repeat</keyword>
<dbReference type="PANTHER" id="PTHR11227">
    <property type="entry name" value="WD-REPEAT PROTEIN INTERACTING WITH PHOSPHOINOSIDES WIPI -RELATED"/>
    <property type="match status" value="1"/>
</dbReference>
<gene>
    <name evidence="4" type="ORF">TVY486_0700420</name>
</gene>
<feature type="region of interest" description="Disordered" evidence="3">
    <location>
        <begin position="135"/>
        <end position="164"/>
    </location>
</feature>
<dbReference type="InterPro" id="IPR048720">
    <property type="entry name" value="PROPPIN"/>
</dbReference>
<dbReference type="EMBL" id="HE573023">
    <property type="protein sequence ID" value="CCC48698.1"/>
    <property type="molecule type" value="Genomic_DNA"/>
</dbReference>
<dbReference type="OMA" id="LIRVWRY"/>
<feature type="region of interest" description="Disordered" evidence="3">
    <location>
        <begin position="95"/>
        <end position="116"/>
    </location>
</feature>